<accession>A0ABT5HWP0</accession>
<dbReference type="Proteomes" id="UP001214854">
    <property type="component" value="Unassembled WGS sequence"/>
</dbReference>
<keyword evidence="1" id="KW-0732">Signal</keyword>
<evidence type="ECO:0000256" key="1">
    <source>
        <dbReference type="SAM" id="SignalP"/>
    </source>
</evidence>
<dbReference type="RefSeq" id="WP_272748962.1">
    <property type="nucleotide sequence ID" value="NZ_JAQQKX010000012.1"/>
</dbReference>
<keyword evidence="3" id="KW-1185">Reference proteome</keyword>
<gene>
    <name evidence="2" type="ORF">PQU92_14515</name>
</gene>
<feature type="signal peptide" evidence="1">
    <location>
        <begin position="1"/>
        <end position="21"/>
    </location>
</feature>
<comment type="caution">
    <text evidence="2">The sequence shown here is derived from an EMBL/GenBank/DDBJ whole genome shotgun (WGS) entry which is preliminary data.</text>
</comment>
<reference evidence="2 3" key="1">
    <citation type="submission" date="2023-01" db="EMBL/GenBank/DDBJ databases">
        <title>Novel species of the genus Asticcacaulis isolated from rivers.</title>
        <authorList>
            <person name="Lu H."/>
        </authorList>
    </citation>
    <scope>NUCLEOTIDE SEQUENCE [LARGE SCALE GENOMIC DNA]</scope>
    <source>
        <strain evidence="2 3">BYS171W</strain>
    </source>
</reference>
<feature type="chain" id="PRO_5046782703" evidence="1">
    <location>
        <begin position="22"/>
        <end position="60"/>
    </location>
</feature>
<organism evidence="2 3">
    <name type="scientific">Asticcacaulis aquaticus</name>
    <dbReference type="NCBI Taxonomy" id="2984212"/>
    <lineage>
        <taxon>Bacteria</taxon>
        <taxon>Pseudomonadati</taxon>
        <taxon>Pseudomonadota</taxon>
        <taxon>Alphaproteobacteria</taxon>
        <taxon>Caulobacterales</taxon>
        <taxon>Caulobacteraceae</taxon>
        <taxon>Asticcacaulis</taxon>
    </lineage>
</organism>
<dbReference type="EMBL" id="JAQQKX010000012">
    <property type="protein sequence ID" value="MDC7684494.1"/>
    <property type="molecule type" value="Genomic_DNA"/>
</dbReference>
<evidence type="ECO:0000313" key="2">
    <source>
        <dbReference type="EMBL" id="MDC7684494.1"/>
    </source>
</evidence>
<proteinExistence type="predicted"/>
<name>A0ABT5HWP0_9CAUL</name>
<sequence length="60" mass="6441">MKRIIVTSAFVALFAAGAAYAAAPEAVKDAVKSCCEAMEKCCCCDKDKADQPDVHKDHKH</sequence>
<protein>
    <submittedName>
        <fullName evidence="2">Uncharacterized protein</fullName>
    </submittedName>
</protein>
<evidence type="ECO:0000313" key="3">
    <source>
        <dbReference type="Proteomes" id="UP001214854"/>
    </source>
</evidence>